<sequence length="416" mass="45784">MSNLKSWQRDGGFRAAWIVYAVAAVAGLLAPLSVMFADACYYLECRETVVPQSFSLGVIVVGVGITLVVAAVMLHREGRRGRPGFEWAVIALVGVFVSSCSGGALLTVNPWDGRPALTREARDIEAALARMPGVHEISTEIGGMFSAVVVLSEEASAAQTKAVIVAFRDRIKAAPDFDQWETEIEVHRAESTSTFRAGKAGFVEAPDRAGLWFALTDAFPEDEVKWTFHTWAYYDYGSTDQFKRMDVGVGDISLKLVHANDFNAVTETYRRLMREFPDLSEARWKIGPATPESGSLSAANRYPTELEFSVWHRLNEDQSLPHNVLMASGAAPIGVSKATSSYRAAPVPGSQRRETAGREASSDRRGAGFARCRLPGDNRPSRLSQARRNKVRLHRPKPGDDRQQSRISRKPPTWPC</sequence>
<reference evidence="3 4" key="1">
    <citation type="submission" date="2021-07" db="EMBL/GenBank/DDBJ databases">
        <title>Whole Genome Sequence of Nocardia Iowensis.</title>
        <authorList>
            <person name="Lamm A."/>
            <person name="Collins-Fairclough A.M."/>
            <person name="Bunk B."/>
            <person name="Sproer C."/>
        </authorList>
    </citation>
    <scope>NUCLEOTIDE SEQUENCE [LARGE SCALE GENOMIC DNA]</scope>
    <source>
        <strain evidence="3 4">NRRL 5646</strain>
    </source>
</reference>
<feature type="compositionally biased region" description="Basic and acidic residues" evidence="1">
    <location>
        <begin position="351"/>
        <end position="366"/>
    </location>
</feature>
<organism evidence="3 4">
    <name type="scientific">Nocardia iowensis</name>
    <dbReference type="NCBI Taxonomy" id="204891"/>
    <lineage>
        <taxon>Bacteria</taxon>
        <taxon>Bacillati</taxon>
        <taxon>Actinomycetota</taxon>
        <taxon>Actinomycetes</taxon>
        <taxon>Mycobacteriales</taxon>
        <taxon>Nocardiaceae</taxon>
        <taxon>Nocardia</taxon>
    </lineage>
</organism>
<evidence type="ECO:0000256" key="1">
    <source>
        <dbReference type="SAM" id="MobiDB-lite"/>
    </source>
</evidence>
<evidence type="ECO:0000256" key="2">
    <source>
        <dbReference type="SAM" id="Phobius"/>
    </source>
</evidence>
<dbReference type="Proteomes" id="UP000694257">
    <property type="component" value="Chromosome"/>
</dbReference>
<feature type="transmembrane region" description="Helical" evidence="2">
    <location>
        <begin position="87"/>
        <end position="108"/>
    </location>
</feature>
<gene>
    <name evidence="3" type="ORF">KV110_16165</name>
</gene>
<dbReference type="EMBL" id="CP078145">
    <property type="protein sequence ID" value="QXN94451.1"/>
    <property type="molecule type" value="Genomic_DNA"/>
</dbReference>
<keyword evidence="2" id="KW-0812">Transmembrane</keyword>
<keyword evidence="4" id="KW-1185">Reference proteome</keyword>
<feature type="region of interest" description="Disordered" evidence="1">
    <location>
        <begin position="339"/>
        <end position="416"/>
    </location>
</feature>
<feature type="transmembrane region" description="Helical" evidence="2">
    <location>
        <begin position="54"/>
        <end position="75"/>
    </location>
</feature>
<accession>A0ABX8RYT8</accession>
<protein>
    <submittedName>
        <fullName evidence="3">Uncharacterized protein</fullName>
    </submittedName>
</protein>
<feature type="compositionally biased region" description="Basic residues" evidence="1">
    <location>
        <begin position="385"/>
        <end position="396"/>
    </location>
</feature>
<dbReference type="RefSeq" id="WP_218476998.1">
    <property type="nucleotide sequence ID" value="NZ_BAABJN010000015.1"/>
</dbReference>
<evidence type="ECO:0000313" key="4">
    <source>
        <dbReference type="Proteomes" id="UP000694257"/>
    </source>
</evidence>
<name>A0ABX8RYT8_NOCIO</name>
<keyword evidence="2" id="KW-0472">Membrane</keyword>
<keyword evidence="2" id="KW-1133">Transmembrane helix</keyword>
<feature type="transmembrane region" description="Helical" evidence="2">
    <location>
        <begin position="12"/>
        <end position="34"/>
    </location>
</feature>
<evidence type="ECO:0000313" key="3">
    <source>
        <dbReference type="EMBL" id="QXN94451.1"/>
    </source>
</evidence>
<proteinExistence type="predicted"/>